<dbReference type="AlphaFoldDB" id="A0A0L0DLS8"/>
<accession>A0A0L0DLS8</accession>
<dbReference type="Proteomes" id="UP000054408">
    <property type="component" value="Unassembled WGS sequence"/>
</dbReference>
<organism evidence="2 3">
    <name type="scientific">Thecamonas trahens ATCC 50062</name>
    <dbReference type="NCBI Taxonomy" id="461836"/>
    <lineage>
        <taxon>Eukaryota</taxon>
        <taxon>Apusozoa</taxon>
        <taxon>Apusomonadida</taxon>
        <taxon>Apusomonadidae</taxon>
        <taxon>Thecamonas</taxon>
    </lineage>
</organism>
<reference evidence="2 3" key="1">
    <citation type="submission" date="2010-05" db="EMBL/GenBank/DDBJ databases">
        <title>The Genome Sequence of Thecamonas trahens ATCC 50062.</title>
        <authorList>
            <consortium name="The Broad Institute Genome Sequencing Platform"/>
            <person name="Russ C."/>
            <person name="Cuomo C."/>
            <person name="Shea T."/>
            <person name="Young S.K."/>
            <person name="Zeng Q."/>
            <person name="Koehrsen M."/>
            <person name="Haas B."/>
            <person name="Borodovsky M."/>
            <person name="Guigo R."/>
            <person name="Alvarado L."/>
            <person name="Berlin A."/>
            <person name="Bochicchio J."/>
            <person name="Borenstein D."/>
            <person name="Chapman S."/>
            <person name="Chen Z."/>
            <person name="Freedman E."/>
            <person name="Gellesch M."/>
            <person name="Goldberg J."/>
            <person name="Griggs A."/>
            <person name="Gujja S."/>
            <person name="Heilman E."/>
            <person name="Heiman D."/>
            <person name="Hepburn T."/>
            <person name="Howarth C."/>
            <person name="Jen D."/>
            <person name="Larson L."/>
            <person name="Mehta T."/>
            <person name="Park D."/>
            <person name="Pearson M."/>
            <person name="Roberts A."/>
            <person name="Saif S."/>
            <person name="Shenoy N."/>
            <person name="Sisk P."/>
            <person name="Stolte C."/>
            <person name="Sykes S."/>
            <person name="Thomson T."/>
            <person name="Walk T."/>
            <person name="White J."/>
            <person name="Yandava C."/>
            <person name="Burger G."/>
            <person name="Gray M.W."/>
            <person name="Holland P.W.H."/>
            <person name="King N."/>
            <person name="Lang F.B.F."/>
            <person name="Roger A.J."/>
            <person name="Ruiz-Trillo I."/>
            <person name="Lander E."/>
            <person name="Nusbaum C."/>
        </authorList>
    </citation>
    <scope>NUCLEOTIDE SEQUENCE [LARGE SCALE GENOMIC DNA]</scope>
    <source>
        <strain evidence="2 3">ATCC 50062</strain>
    </source>
</reference>
<dbReference type="GeneID" id="25567370"/>
<proteinExistence type="predicted"/>
<feature type="region of interest" description="Disordered" evidence="1">
    <location>
        <begin position="209"/>
        <end position="233"/>
    </location>
</feature>
<dbReference type="EMBL" id="GL349480">
    <property type="protein sequence ID" value="KNC53262.1"/>
    <property type="molecule type" value="Genomic_DNA"/>
</dbReference>
<name>A0A0L0DLS8_THETB</name>
<keyword evidence="3" id="KW-1185">Reference proteome</keyword>
<dbReference type="RefSeq" id="XP_013754526.1">
    <property type="nucleotide sequence ID" value="XM_013899072.1"/>
</dbReference>
<evidence type="ECO:0000313" key="2">
    <source>
        <dbReference type="EMBL" id="KNC53262.1"/>
    </source>
</evidence>
<evidence type="ECO:0000256" key="1">
    <source>
        <dbReference type="SAM" id="MobiDB-lite"/>
    </source>
</evidence>
<gene>
    <name evidence="2" type="ORF">AMSG_08751</name>
</gene>
<evidence type="ECO:0000313" key="3">
    <source>
        <dbReference type="Proteomes" id="UP000054408"/>
    </source>
</evidence>
<protein>
    <submittedName>
        <fullName evidence="2">Uncharacterized protein</fullName>
    </submittedName>
</protein>
<sequence>MGWRAGGVATGDGLDGKGMGGDAADSVMWSHFIDAEGLARPLTAGPVPELVRPLRAARTLTAFAAGVESAMGAEGRAARQEELGKTLAAHIEAMGMRPSAMVSLAAASGVAAGAAAGAGGLESKAGRELATVRSLLSEFFNDQIRAVYEAASQCESTLALIRSYPEGAPPEQVAYEARMANELELALGELDRAKSVLAQCRDEQLAALAEDNGGAQEARQDGPGEGGLDDAGKEPGLDAGTFLLSARQQASRVLVWLAGVV</sequence>